<sequence length="467" mass="51527">MGQLWDKLGDLSRSNMYPYHMPGHKRNAGCGMDTALFFDHDITEIDDFDNLHDARDIIMDCQNRANALYKAGETYFLVNGSTCGVLSAISAVTGDGDTILTARNCHKSLYHAAYLRNLKLEYLYPQRISGYDFCGAVKPEDIDAALKAGTSIKAVFITSPTYEGVYSDVRAIADIAHSYGAALIVDEAHGAHLGISDRISEGAIEGGADIVIHSLHKTLPSITQTALLHVNGTIVDRDRLKRFLRIYQTSSPSYLMMASIDDCITYMTANGNLWADSLMSYHDKIIDATRQLQHLEIPDDNIVNDPCKVVISCRNTSISGSQLYDLLRTRYALQPEMACETYVLMIITGMDTIEGIDRLIEAVEDIDRRLGFARDMRLKNDTLSTDTAPKAIKTLRDAWDSGFEEVILESAVGRIAGDFVNLYPPGIPIIVPGEEISQDIVSTIRDSLSKGLNVQGISETGKIRVIT</sequence>
<evidence type="ECO:0000256" key="5">
    <source>
        <dbReference type="ARBA" id="ARBA00023239"/>
    </source>
</evidence>
<evidence type="ECO:0000256" key="1">
    <source>
        <dbReference type="ARBA" id="ARBA00001933"/>
    </source>
</evidence>
<dbReference type="Gene3D" id="3.90.105.10">
    <property type="entry name" value="Molybdopterin biosynthesis moea protein, domain 2"/>
    <property type="match status" value="1"/>
</dbReference>
<name>A0A1H9RJS1_BUTFI</name>
<evidence type="ECO:0000313" key="9">
    <source>
        <dbReference type="Proteomes" id="UP000182584"/>
    </source>
</evidence>
<keyword evidence="4" id="KW-0663">Pyridoxal phosphate</keyword>
<evidence type="ECO:0000259" key="6">
    <source>
        <dbReference type="Pfam" id="PF01276"/>
    </source>
</evidence>
<dbReference type="InterPro" id="IPR052357">
    <property type="entry name" value="Orn_Lys_Arg_decarboxylase-I"/>
</dbReference>
<organism evidence="8 9">
    <name type="scientific">Butyrivibrio fibrisolvens</name>
    <dbReference type="NCBI Taxonomy" id="831"/>
    <lineage>
        <taxon>Bacteria</taxon>
        <taxon>Bacillati</taxon>
        <taxon>Bacillota</taxon>
        <taxon>Clostridia</taxon>
        <taxon>Lachnospirales</taxon>
        <taxon>Lachnospiraceae</taxon>
        <taxon>Butyrivibrio</taxon>
    </lineage>
</organism>
<proteinExistence type="inferred from homology"/>
<protein>
    <submittedName>
        <fullName evidence="8">Arginine/lysine/ornithine decarboxylase</fullName>
    </submittedName>
</protein>
<keyword evidence="3" id="KW-0210">Decarboxylase</keyword>
<dbReference type="InterPro" id="IPR015421">
    <property type="entry name" value="PyrdxlP-dep_Trfase_major"/>
</dbReference>
<dbReference type="InterPro" id="IPR008286">
    <property type="entry name" value="Prn/Lys/Arg_de-COase_C"/>
</dbReference>
<dbReference type="EMBL" id="FOGJ01000010">
    <property type="protein sequence ID" value="SER73006.1"/>
    <property type="molecule type" value="Genomic_DNA"/>
</dbReference>
<keyword evidence="5" id="KW-0456">Lyase</keyword>
<dbReference type="Pfam" id="PF03711">
    <property type="entry name" value="OKR_DC_1_C"/>
    <property type="match status" value="1"/>
</dbReference>
<evidence type="ECO:0000256" key="4">
    <source>
        <dbReference type="ARBA" id="ARBA00022898"/>
    </source>
</evidence>
<dbReference type="PANTHER" id="PTHR43277:SF4">
    <property type="entry name" value="ARGININE DECARBOXYLASE"/>
    <property type="match status" value="1"/>
</dbReference>
<dbReference type="Gene3D" id="3.40.640.10">
    <property type="entry name" value="Type I PLP-dependent aspartate aminotransferase-like (Major domain)"/>
    <property type="match status" value="1"/>
</dbReference>
<evidence type="ECO:0000256" key="3">
    <source>
        <dbReference type="ARBA" id="ARBA00022793"/>
    </source>
</evidence>
<comment type="cofactor">
    <cofactor evidence="1">
        <name>pyridoxal 5'-phosphate</name>
        <dbReference type="ChEBI" id="CHEBI:597326"/>
    </cofactor>
</comment>
<dbReference type="PANTHER" id="PTHR43277">
    <property type="entry name" value="ARGININE DECARBOXYLASE"/>
    <property type="match status" value="1"/>
</dbReference>
<dbReference type="Pfam" id="PF01276">
    <property type="entry name" value="OKR_DC_1"/>
    <property type="match status" value="1"/>
</dbReference>
<feature type="domain" description="Orn/Lys/Arg decarboxylase C-terminal" evidence="7">
    <location>
        <begin position="392"/>
        <end position="438"/>
    </location>
</feature>
<dbReference type="InterPro" id="IPR000310">
    <property type="entry name" value="Orn/Lys/Arg_deCO2ase_major_dom"/>
</dbReference>
<dbReference type="eggNOG" id="COG1982">
    <property type="taxonomic scope" value="Bacteria"/>
</dbReference>
<accession>A0A1H9RJS1</accession>
<dbReference type="AlphaFoldDB" id="A0A1H9RJS1"/>
<evidence type="ECO:0000256" key="2">
    <source>
        <dbReference type="ARBA" id="ARBA00010671"/>
    </source>
</evidence>
<feature type="domain" description="Orn/Lys/Arg decarboxylases family 1 pyridoxal-P attachment site" evidence="6">
    <location>
        <begin position="5"/>
        <end position="278"/>
    </location>
</feature>
<dbReference type="OrthoDB" id="9815233at2"/>
<dbReference type="RefSeq" id="WP_074755773.1">
    <property type="nucleotide sequence ID" value="NZ_FOGJ01000010.1"/>
</dbReference>
<comment type="similarity">
    <text evidence="2">Belongs to the Orn/Lys/Arg decarboxylase class-I family.</text>
</comment>
<evidence type="ECO:0000259" key="7">
    <source>
        <dbReference type="Pfam" id="PF03711"/>
    </source>
</evidence>
<dbReference type="InterPro" id="IPR015424">
    <property type="entry name" value="PyrdxlP-dep_Trfase"/>
</dbReference>
<gene>
    <name evidence="8" type="ORF">SAMN04487884_1104</name>
</gene>
<reference evidence="8 9" key="1">
    <citation type="submission" date="2016-10" db="EMBL/GenBank/DDBJ databases">
        <authorList>
            <person name="de Groot N.N."/>
        </authorList>
    </citation>
    <scope>NUCLEOTIDE SEQUENCE [LARGE SCALE GENOMIC DNA]</scope>
    <source>
        <strain evidence="8 9">AR40</strain>
    </source>
</reference>
<dbReference type="GO" id="GO:0016831">
    <property type="term" value="F:carboxy-lyase activity"/>
    <property type="evidence" value="ECO:0007669"/>
    <property type="project" value="UniProtKB-KW"/>
</dbReference>
<dbReference type="Proteomes" id="UP000182584">
    <property type="component" value="Unassembled WGS sequence"/>
</dbReference>
<dbReference type="SUPFAM" id="SSF53383">
    <property type="entry name" value="PLP-dependent transferases"/>
    <property type="match status" value="1"/>
</dbReference>
<evidence type="ECO:0000313" key="8">
    <source>
        <dbReference type="EMBL" id="SER73006.1"/>
    </source>
</evidence>